<evidence type="ECO:0000313" key="2">
    <source>
        <dbReference type="EMBL" id="SDK25793.1"/>
    </source>
</evidence>
<name>A0A1G9AEY0_9EURY</name>
<reference evidence="3" key="1">
    <citation type="submission" date="2016-10" db="EMBL/GenBank/DDBJ databases">
        <authorList>
            <person name="Varghese N."/>
            <person name="Submissions S."/>
        </authorList>
    </citation>
    <scope>NUCLEOTIDE SEQUENCE [LARGE SCALE GENOMIC DNA]</scope>
    <source>
        <strain evidence="3">B4,CECT 8067,JCM 17497</strain>
    </source>
</reference>
<feature type="transmembrane region" description="Helical" evidence="1">
    <location>
        <begin position="41"/>
        <end position="61"/>
    </location>
</feature>
<evidence type="ECO:0000313" key="3">
    <source>
        <dbReference type="Proteomes" id="UP000198882"/>
    </source>
</evidence>
<keyword evidence="1" id="KW-1133">Transmembrane helix</keyword>
<dbReference type="OrthoDB" id="330759at2157"/>
<sequence>MAPSSRSPLESVSTVHWVAIALALVTAVIHLILGVGFLPHWMGVAFLVATAGFALGIALVLLDYRRRLVYLLGIPFTAGQVILWYTVNQPTGLGDLTAAGVVDKVAQLLLIVVLVVLYRRE</sequence>
<dbReference type="Pfam" id="PF24287">
    <property type="entry name" value="DUF7475"/>
    <property type="match status" value="1"/>
</dbReference>
<keyword evidence="3" id="KW-1185">Reference proteome</keyword>
<feature type="transmembrane region" description="Helical" evidence="1">
    <location>
        <begin position="12"/>
        <end position="35"/>
    </location>
</feature>
<dbReference type="Proteomes" id="UP000198882">
    <property type="component" value="Unassembled WGS sequence"/>
</dbReference>
<keyword evidence="1" id="KW-0472">Membrane</keyword>
<dbReference type="EMBL" id="FNFE01000003">
    <property type="protein sequence ID" value="SDK25793.1"/>
    <property type="molecule type" value="Genomic_DNA"/>
</dbReference>
<protein>
    <submittedName>
        <fullName evidence="2">Uncharacterized protein</fullName>
    </submittedName>
</protein>
<gene>
    <name evidence="2" type="ORF">SAMN04515672_2707</name>
</gene>
<evidence type="ECO:0000256" key="1">
    <source>
        <dbReference type="SAM" id="Phobius"/>
    </source>
</evidence>
<proteinExistence type="predicted"/>
<dbReference type="InterPro" id="IPR055898">
    <property type="entry name" value="DUF7475"/>
</dbReference>
<feature type="transmembrane region" description="Helical" evidence="1">
    <location>
        <begin position="99"/>
        <end position="118"/>
    </location>
</feature>
<keyword evidence="1" id="KW-0812">Transmembrane</keyword>
<dbReference type="STRING" id="1095776.SAMN04515672_2707"/>
<accession>A0A1G9AEY0</accession>
<feature type="transmembrane region" description="Helical" evidence="1">
    <location>
        <begin position="68"/>
        <end position="87"/>
    </location>
</feature>
<dbReference type="AlphaFoldDB" id="A0A1G9AEY0"/>
<dbReference type="RefSeq" id="WP_090307345.1">
    <property type="nucleotide sequence ID" value="NZ_FNFE01000003.1"/>
</dbReference>
<organism evidence="2 3">
    <name type="scientific">Natronorubrum texcoconense</name>
    <dbReference type="NCBI Taxonomy" id="1095776"/>
    <lineage>
        <taxon>Archaea</taxon>
        <taxon>Methanobacteriati</taxon>
        <taxon>Methanobacteriota</taxon>
        <taxon>Stenosarchaea group</taxon>
        <taxon>Halobacteria</taxon>
        <taxon>Halobacteriales</taxon>
        <taxon>Natrialbaceae</taxon>
        <taxon>Natronorubrum</taxon>
    </lineage>
</organism>